<gene>
    <name evidence="3" type="ORF">NAEGRDRAFT_81965</name>
</gene>
<dbReference type="AlphaFoldDB" id="D2W0W2"/>
<dbReference type="Proteomes" id="UP000006671">
    <property type="component" value="Unassembled WGS sequence"/>
</dbReference>
<dbReference type="PANTHER" id="PTHR12673:SF159">
    <property type="entry name" value="LD03170P"/>
    <property type="match status" value="1"/>
</dbReference>
<dbReference type="SUPFAM" id="SSF50729">
    <property type="entry name" value="PH domain-like"/>
    <property type="match status" value="1"/>
</dbReference>
<dbReference type="SMART" id="SM00325">
    <property type="entry name" value="RhoGEF"/>
    <property type="match status" value="1"/>
</dbReference>
<feature type="compositionally biased region" description="Low complexity" evidence="1">
    <location>
        <begin position="1039"/>
        <end position="1059"/>
    </location>
</feature>
<dbReference type="InterPro" id="IPR035899">
    <property type="entry name" value="DBL_dom_sf"/>
</dbReference>
<dbReference type="InterPro" id="IPR000219">
    <property type="entry name" value="DH_dom"/>
</dbReference>
<dbReference type="OMA" id="FKFVTQT"/>
<dbReference type="PANTHER" id="PTHR12673">
    <property type="entry name" value="FACIOGENITAL DYSPLASIA PROTEIN"/>
    <property type="match status" value="1"/>
</dbReference>
<dbReference type="GO" id="GO:0005085">
    <property type="term" value="F:guanyl-nucleotide exchange factor activity"/>
    <property type="evidence" value="ECO:0007669"/>
    <property type="project" value="InterPro"/>
</dbReference>
<evidence type="ECO:0000313" key="3">
    <source>
        <dbReference type="EMBL" id="EFC37213.1"/>
    </source>
</evidence>
<protein>
    <submittedName>
        <fullName evidence="3">RhoGEF domain-containing protein</fullName>
    </submittedName>
</protein>
<evidence type="ECO:0000313" key="4">
    <source>
        <dbReference type="Proteomes" id="UP000006671"/>
    </source>
</evidence>
<dbReference type="InParanoid" id="D2W0W2"/>
<feature type="domain" description="DH" evidence="2">
    <location>
        <begin position="159"/>
        <end position="363"/>
    </location>
</feature>
<dbReference type="GO" id="GO:0005737">
    <property type="term" value="C:cytoplasm"/>
    <property type="evidence" value="ECO:0007669"/>
    <property type="project" value="TreeGrafter"/>
</dbReference>
<dbReference type="GeneID" id="8856853"/>
<dbReference type="OrthoDB" id="660555at2759"/>
<dbReference type="InterPro" id="IPR051092">
    <property type="entry name" value="FYVE_RhoGEF_PH"/>
</dbReference>
<evidence type="ECO:0000259" key="2">
    <source>
        <dbReference type="PROSITE" id="PS50010"/>
    </source>
</evidence>
<feature type="compositionally biased region" description="Low complexity" evidence="1">
    <location>
        <begin position="16"/>
        <end position="29"/>
    </location>
</feature>
<dbReference type="InterPro" id="IPR011993">
    <property type="entry name" value="PH-like_dom_sf"/>
</dbReference>
<dbReference type="Gene3D" id="1.20.900.10">
    <property type="entry name" value="Dbl homology (DH) domain"/>
    <property type="match status" value="1"/>
</dbReference>
<dbReference type="KEGG" id="ngr:NAEGRDRAFT_81965"/>
<evidence type="ECO:0000256" key="1">
    <source>
        <dbReference type="SAM" id="MobiDB-lite"/>
    </source>
</evidence>
<feature type="region of interest" description="Disordered" evidence="1">
    <location>
        <begin position="996"/>
        <end position="1024"/>
    </location>
</feature>
<feature type="region of interest" description="Disordered" evidence="1">
    <location>
        <begin position="1038"/>
        <end position="1065"/>
    </location>
</feature>
<sequence>MPKPKNLAADPEDQQQQDQTPSTPPTTLDETPSNTNETLSEEEQKFPTFKLRSYEALLNQIPRFSVDVDMSEDTTEVGMDENLDNYEFSSDDEESSSLMSEEMKLLRQSERMTRNNEMNRLSVGRISQESNDLMPSPRHRHGGLILKKENAILVNNLKEKMVILKRLIKHEANYLFELDLLREKFIGTLKRSDLINSEEMERLFCYSQLNIIWNVNSELLNQFETFYTTLEHINEQSTVVSPRASTIGQIFMRLTPFLKNYIQYSNQLDTCIVAINNKRLKDSYFKSIVKKLERMCTKLASAERKDSSFTLLQAMKTPLQQFVHYRKALIDLLAISQSSTDECNILNDSLKLIEVVNQTFDQSLKEMKNREKFYEINKKIFKQAETGEVVTIIKPNRVFINEAEVYMTSSENNYLEIRKKRKKKKDNNANAISVTKLDIPNENFFKDEKNKLVVFHFNDSIVICTSTFEAPKPPRNSNRETAAKRKRLKQVASMIDSKKLRFKECIDLESDPVPWIRNIVSPDPPIVSTYDQTGQEIVSRSNSDLSFMFQLITWSRIYTFKFMDESTKTQWMYAIQQSLTEIKVSRKQDLDYPHAKSGGYLEIPQSWVLPSILAIQSYIRSYLVVQKTLRIKKKSRKGNRARLSVIHRINQQDNKLLQNQAFAQSYPKKESITLLKDYEEDVNDSYIVVEEEEEDKHNKPKETIKVVQEVKQDPIVESQPETVVHTTTASTSVEEKVIPIPIQDIPETSTREEEEEKQATETIQETPQPIQLPTREPIQQEVVSTQQVVIEEEVEEELEDESPVTTPEVRKEMVDEIIYEDENGAQFYVRVGDEIVYEDEFGNQVVEIVTQEKFWEIVNAADLMEEEEEMEMASRLTETQQETVLETKNNNIGNENVIAIQNPVVETIESMKIVEEPHVEETPIPTATQQVIELQQEPVSTVQDLQQPLTEPAKDEAPLVSTSNSQPTVVETKQEILPPVESESETSQHIETFTTVEPSPVTTPQPINHQETTPTQPPNTKPIIPTLDILRKTSDVDVQQPPQILQSSQPPSSTPRRSIVALDSPRKKEEEIAPWQKELLNKYKNDGKFKFVTQTAEEKIARASFSDEHLHEQESAMMMTPRSSGFDPNNSAIDPVTAKNLNRQSIRISSDFQNFLKKFKTIEQKANEEQ</sequence>
<organism evidence="4">
    <name type="scientific">Naegleria gruberi</name>
    <name type="common">Amoeba</name>
    <dbReference type="NCBI Taxonomy" id="5762"/>
    <lineage>
        <taxon>Eukaryota</taxon>
        <taxon>Discoba</taxon>
        <taxon>Heterolobosea</taxon>
        <taxon>Tetramitia</taxon>
        <taxon>Eutetramitia</taxon>
        <taxon>Vahlkampfiidae</taxon>
        <taxon>Naegleria</taxon>
    </lineage>
</organism>
<dbReference type="EMBL" id="GG738920">
    <property type="protein sequence ID" value="EFC37213.1"/>
    <property type="molecule type" value="Genomic_DNA"/>
</dbReference>
<dbReference type="VEuPathDB" id="AmoebaDB:NAEGRDRAFT_81965"/>
<accession>D2W0W2</accession>
<reference evidence="3 4" key="1">
    <citation type="journal article" date="2010" name="Cell">
        <title>The genome of Naegleria gruberi illuminates early eukaryotic versatility.</title>
        <authorList>
            <person name="Fritz-Laylin L.K."/>
            <person name="Prochnik S.E."/>
            <person name="Ginger M.L."/>
            <person name="Dacks J.B."/>
            <person name="Carpenter M.L."/>
            <person name="Field M.C."/>
            <person name="Kuo A."/>
            <person name="Paredez A."/>
            <person name="Chapman J."/>
            <person name="Pham J."/>
            <person name="Shu S."/>
            <person name="Neupane R."/>
            <person name="Cipriano M."/>
            <person name="Mancuso J."/>
            <person name="Tu H."/>
            <person name="Salamov A."/>
            <person name="Lindquist E."/>
            <person name="Shapiro H."/>
            <person name="Lucas S."/>
            <person name="Grigoriev I.V."/>
            <person name="Cande W.Z."/>
            <person name="Fulton C."/>
            <person name="Rokhsar D.S."/>
            <person name="Dawson S.C."/>
        </authorList>
    </citation>
    <scope>NUCLEOTIDE SEQUENCE [LARGE SCALE GENOMIC DNA]</scope>
    <source>
        <strain evidence="3 4">NEG-M</strain>
    </source>
</reference>
<feature type="compositionally biased region" description="Polar residues" evidence="1">
    <location>
        <begin position="996"/>
        <end position="1014"/>
    </location>
</feature>
<keyword evidence="4" id="KW-1185">Reference proteome</keyword>
<name>D2W0W2_NAEGR</name>
<dbReference type="PROSITE" id="PS50010">
    <property type="entry name" value="DH_2"/>
    <property type="match status" value="1"/>
</dbReference>
<feature type="compositionally biased region" description="Polar residues" evidence="1">
    <location>
        <begin position="960"/>
        <end position="971"/>
    </location>
</feature>
<dbReference type="RefSeq" id="XP_002669957.1">
    <property type="nucleotide sequence ID" value="XM_002669911.1"/>
</dbReference>
<dbReference type="SUPFAM" id="SSF48065">
    <property type="entry name" value="DBL homology domain (DH-domain)"/>
    <property type="match status" value="1"/>
</dbReference>
<dbReference type="Gene3D" id="2.30.29.30">
    <property type="entry name" value="Pleckstrin-homology domain (PH domain)/Phosphotyrosine-binding domain (PTB)"/>
    <property type="match status" value="1"/>
</dbReference>
<proteinExistence type="predicted"/>
<feature type="region of interest" description="Disordered" evidence="1">
    <location>
        <begin position="949"/>
        <end position="971"/>
    </location>
</feature>
<feature type="region of interest" description="Disordered" evidence="1">
    <location>
        <begin position="1"/>
        <end position="46"/>
    </location>
</feature>
<dbReference type="Pfam" id="PF00621">
    <property type="entry name" value="RhoGEF"/>
    <property type="match status" value="1"/>
</dbReference>